<keyword evidence="1" id="KW-0732">Signal</keyword>
<dbReference type="GO" id="GO:0046872">
    <property type="term" value="F:metal ion binding"/>
    <property type="evidence" value="ECO:0007669"/>
    <property type="project" value="UniProtKB-KW"/>
</dbReference>
<name>A0A6M4GTL7_9PROT</name>
<proteinExistence type="predicted"/>
<feature type="binding site" evidence="2">
    <location>
        <position position="178"/>
    </location>
    <ligand>
        <name>substrate</name>
    </ligand>
</feature>
<evidence type="ECO:0000256" key="3">
    <source>
        <dbReference type="PIRSR" id="PIRSR039026-2"/>
    </source>
</evidence>
<dbReference type="Pfam" id="PF03480">
    <property type="entry name" value="DctP"/>
    <property type="match status" value="1"/>
</dbReference>
<accession>A0A6M4GTL7</accession>
<evidence type="ECO:0000313" key="4">
    <source>
        <dbReference type="EMBL" id="QJR09653.1"/>
    </source>
</evidence>
<dbReference type="NCBIfam" id="NF037995">
    <property type="entry name" value="TRAP_S1"/>
    <property type="match status" value="1"/>
</dbReference>
<dbReference type="GO" id="GO:0015849">
    <property type="term" value="P:organic acid transport"/>
    <property type="evidence" value="ECO:0007669"/>
    <property type="project" value="InterPro"/>
</dbReference>
<dbReference type="Proteomes" id="UP000501534">
    <property type="component" value="Chromosome"/>
</dbReference>
<sequence>MALNRRDFMAGAGIISAAAATQAVAQAPALPSVRWRCTSSFPKSLDTIYGGAETLSKRVSAITGGKFQIQVFSAGEIVPAFGAADAVQNGTVECCHTASYYFVGKNKTFAFDTTLPFGLNQRQQNAWIYYGGGLALVRDFFKEYGFVSFPGGNTGVQMGGWWKKEVKTVADLKGIKFRIAGLGGEVLSRLGVVPQQIAGGDIFPSLERGVIDGAEWVGPYDDEKLGFYKVAPHYYYPGWWESNSMYSFYVAQKEWDKLPKEYQAAFEAAAAEANIDMMAEYDFKNPAALRSLITKGVKLHAFSNDIMKAAQDAAFDLYEEESAKNASFKKIYEPWKKFRDEIYLWHRVAEQTYSTFVQTNAPKKK</sequence>
<dbReference type="Gene3D" id="3.40.190.170">
    <property type="entry name" value="Bacterial extracellular solute-binding protein, family 7"/>
    <property type="match status" value="1"/>
</dbReference>
<dbReference type="PIRSF" id="PIRSF039026">
    <property type="entry name" value="SiaP"/>
    <property type="match status" value="1"/>
</dbReference>
<evidence type="ECO:0000313" key="5">
    <source>
        <dbReference type="Proteomes" id="UP000501534"/>
    </source>
</evidence>
<evidence type="ECO:0000256" key="1">
    <source>
        <dbReference type="ARBA" id="ARBA00022729"/>
    </source>
</evidence>
<dbReference type="InterPro" id="IPR041722">
    <property type="entry name" value="TakP/all3028"/>
</dbReference>
<dbReference type="PROSITE" id="PS51318">
    <property type="entry name" value="TAT"/>
    <property type="match status" value="1"/>
</dbReference>
<feature type="binding site" evidence="3">
    <location>
        <position position="215"/>
    </location>
    <ligand>
        <name>substrate</name>
    </ligand>
</feature>
<dbReference type="Gene3D" id="3.40.190.10">
    <property type="entry name" value="Periplasmic binding protein-like II"/>
    <property type="match status" value="1"/>
</dbReference>
<keyword evidence="5" id="KW-1185">Reference proteome</keyword>
<gene>
    <name evidence="4" type="primary">takP_1</name>
    <name evidence="4" type="ORF">DSM104443_00702</name>
</gene>
<protein>
    <submittedName>
        <fullName evidence="4">Alpha-keto acid-binding periplasmic protein TakP</fullName>
    </submittedName>
</protein>
<dbReference type="InterPro" id="IPR026289">
    <property type="entry name" value="SBP_TakP-like"/>
</dbReference>
<feature type="binding site" evidence="3">
    <location>
        <position position="241"/>
    </location>
    <ligand>
        <name>substrate</name>
    </ligand>
</feature>
<dbReference type="RefSeq" id="WP_246232494.1">
    <property type="nucleotide sequence ID" value="NZ_CP053069.1"/>
</dbReference>
<dbReference type="GO" id="GO:0055085">
    <property type="term" value="P:transmembrane transport"/>
    <property type="evidence" value="ECO:0007669"/>
    <property type="project" value="InterPro"/>
</dbReference>
<organism evidence="4 5">
    <name type="scientific">Usitatibacter rugosus</name>
    <dbReference type="NCBI Taxonomy" id="2732067"/>
    <lineage>
        <taxon>Bacteria</taxon>
        <taxon>Pseudomonadati</taxon>
        <taxon>Pseudomonadota</taxon>
        <taxon>Betaproteobacteria</taxon>
        <taxon>Nitrosomonadales</taxon>
        <taxon>Usitatibacteraceae</taxon>
        <taxon>Usitatibacter</taxon>
    </lineage>
</organism>
<dbReference type="InterPro" id="IPR038404">
    <property type="entry name" value="TRAP_DctP_sf"/>
</dbReference>
<dbReference type="GO" id="GO:0031317">
    <property type="term" value="C:tripartite ATP-independent periplasmic transporter complex"/>
    <property type="evidence" value="ECO:0007669"/>
    <property type="project" value="InterPro"/>
</dbReference>
<dbReference type="InterPro" id="IPR018389">
    <property type="entry name" value="DctP_fam"/>
</dbReference>
<dbReference type="KEGG" id="uru:DSM104443_00702"/>
<dbReference type="PANTHER" id="PTHR33376:SF5">
    <property type="entry name" value="EXTRACYTOPLASMIC SOLUTE RECEPTOR PROTEIN"/>
    <property type="match status" value="1"/>
</dbReference>
<dbReference type="AlphaFoldDB" id="A0A6M4GTL7"/>
<dbReference type="PANTHER" id="PTHR33376">
    <property type="match status" value="1"/>
</dbReference>
<dbReference type="GO" id="GO:0043177">
    <property type="term" value="F:organic acid binding"/>
    <property type="evidence" value="ECO:0007669"/>
    <property type="project" value="InterPro"/>
</dbReference>
<evidence type="ECO:0000256" key="2">
    <source>
        <dbReference type="PIRSR" id="PIRSR039026-1"/>
    </source>
</evidence>
<dbReference type="EMBL" id="CP053069">
    <property type="protein sequence ID" value="QJR09653.1"/>
    <property type="molecule type" value="Genomic_DNA"/>
</dbReference>
<dbReference type="CDD" id="cd13682">
    <property type="entry name" value="PBP2_TRAP_alpha-ketoacid"/>
    <property type="match status" value="1"/>
</dbReference>
<reference evidence="4 5" key="1">
    <citation type="submission" date="2020-04" db="EMBL/GenBank/DDBJ databases">
        <title>Usitatibacter rugosus gen. nov., sp. nov. and Usitatibacter palustris sp. nov., novel members of Usitatibacteraceae fam. nov. within the order Nitrosomonadales isolated from soil.</title>
        <authorList>
            <person name="Huber K.J."/>
            <person name="Neumann-Schaal M."/>
            <person name="Geppert A."/>
            <person name="Luckner M."/>
            <person name="Wanner G."/>
            <person name="Overmann J."/>
        </authorList>
    </citation>
    <scope>NUCLEOTIDE SEQUENCE [LARGE SCALE GENOMIC DNA]</scope>
    <source>
        <strain evidence="4 5">0125_3</strain>
    </source>
</reference>
<dbReference type="InterPro" id="IPR006311">
    <property type="entry name" value="TAT_signal"/>
</dbReference>
<keyword evidence="3" id="KW-0479">Metal-binding</keyword>
<feature type="binding site" evidence="3">
    <location>
        <position position="216"/>
    </location>
    <ligand>
        <name>Na(+)</name>
        <dbReference type="ChEBI" id="CHEBI:29101"/>
    </ligand>
</feature>
<feature type="binding site" evidence="2">
    <location>
        <position position="157"/>
    </location>
    <ligand>
        <name>substrate</name>
    </ligand>
</feature>